<dbReference type="STRING" id="1294263.JCM21531_2933"/>
<reference evidence="1" key="1">
    <citation type="journal article" date="2014" name="Genome Announc.">
        <title>Draft Genome Sequence of Clostridium straminisolvens Strain JCM 21531T, Isolated from a Cellulose-Degrading Bacterial Community.</title>
        <authorList>
            <person name="Yuki M."/>
            <person name="Oshima K."/>
            <person name="Suda W."/>
            <person name="Sakamoto M."/>
            <person name="Kitamura K."/>
            <person name="Iida T."/>
            <person name="Hattori M."/>
            <person name="Ohkuma M."/>
        </authorList>
    </citation>
    <scope>NUCLEOTIDE SEQUENCE [LARGE SCALE GENOMIC DNA]</scope>
    <source>
        <strain evidence="1">JCM 21531</strain>
    </source>
</reference>
<protein>
    <submittedName>
        <fullName evidence="1">Uncharacterized protein</fullName>
    </submittedName>
</protein>
<accession>W4V9D7</accession>
<evidence type="ECO:0000313" key="1">
    <source>
        <dbReference type="EMBL" id="GAE89408.1"/>
    </source>
</evidence>
<dbReference type="RefSeq" id="WP_157833667.1">
    <property type="nucleotide sequence ID" value="NZ_BAVR01000037.1"/>
</dbReference>
<proteinExistence type="predicted"/>
<dbReference type="AlphaFoldDB" id="W4V9D7"/>
<dbReference type="EMBL" id="BAVR01000037">
    <property type="protein sequence ID" value="GAE89408.1"/>
    <property type="molecule type" value="Genomic_DNA"/>
</dbReference>
<evidence type="ECO:0000313" key="2">
    <source>
        <dbReference type="Proteomes" id="UP000019109"/>
    </source>
</evidence>
<name>W4V9D7_9FIRM</name>
<dbReference type="Proteomes" id="UP000019109">
    <property type="component" value="Unassembled WGS sequence"/>
</dbReference>
<comment type="caution">
    <text evidence="1">The sequence shown here is derived from an EMBL/GenBank/DDBJ whole genome shotgun (WGS) entry which is preliminary data.</text>
</comment>
<sequence>MSSVNQELYKEIENRASGTLKNIAIEILNQLSDGFASEERIKDEIRRKVDLAVREETK</sequence>
<keyword evidence="2" id="KW-1185">Reference proteome</keyword>
<organism evidence="1 2">
    <name type="scientific">Acetivibrio straminisolvens JCM 21531</name>
    <dbReference type="NCBI Taxonomy" id="1294263"/>
    <lineage>
        <taxon>Bacteria</taxon>
        <taxon>Bacillati</taxon>
        <taxon>Bacillota</taxon>
        <taxon>Clostridia</taxon>
        <taxon>Eubacteriales</taxon>
        <taxon>Oscillospiraceae</taxon>
        <taxon>Acetivibrio</taxon>
    </lineage>
</organism>
<gene>
    <name evidence="1" type="ORF">JCM21531_2933</name>
</gene>